<dbReference type="GO" id="GO:0003677">
    <property type="term" value="F:DNA binding"/>
    <property type="evidence" value="ECO:0007669"/>
    <property type="project" value="InterPro"/>
</dbReference>
<sequence length="72" mass="8377">MSMRAIYRKIGKKHGVSPMEVKMDMQAAIDYAFQKPDKSDKEKNIQRSMPHKGAVPTTDEFVQYLGYKIKRK</sequence>
<dbReference type="GO" id="GO:0003700">
    <property type="term" value="F:DNA-binding transcription factor activity"/>
    <property type="evidence" value="ECO:0007669"/>
    <property type="project" value="InterPro"/>
</dbReference>
<accession>A0A6P1MDG6</accession>
<dbReference type="Proteomes" id="UP000463883">
    <property type="component" value="Chromosome"/>
</dbReference>
<dbReference type="KEGG" id="amic:Ami3637_10035"/>
<keyword evidence="2" id="KW-1185">Reference proteome</keyword>
<dbReference type="GO" id="GO:0003743">
    <property type="term" value="F:translation initiation factor activity"/>
    <property type="evidence" value="ECO:0007669"/>
    <property type="project" value="UniProtKB-KW"/>
</dbReference>
<dbReference type="InterPro" id="IPR036388">
    <property type="entry name" value="WH-like_DNA-bd_sf"/>
</dbReference>
<dbReference type="InterPro" id="IPR016032">
    <property type="entry name" value="Sig_transdc_resp-reg_C-effctor"/>
</dbReference>
<dbReference type="SUPFAM" id="SSF46894">
    <property type="entry name" value="C-terminal effector domain of the bipartite response regulators"/>
    <property type="match status" value="1"/>
</dbReference>
<protein>
    <submittedName>
        <fullName evidence="1">Sporulation initiation factor Spo0A</fullName>
    </submittedName>
</protein>
<name>A0A6P1MDG6_9FIRM</name>
<proteinExistence type="predicted"/>
<dbReference type="AlphaFoldDB" id="A0A6P1MDG6"/>
<organism evidence="1 2">
    <name type="scientific">Aminipila terrae</name>
    <dbReference type="NCBI Taxonomy" id="2697030"/>
    <lineage>
        <taxon>Bacteria</taxon>
        <taxon>Bacillati</taxon>
        <taxon>Bacillota</taxon>
        <taxon>Clostridia</taxon>
        <taxon>Peptostreptococcales</taxon>
        <taxon>Anaerovoracaceae</taxon>
        <taxon>Aminipila</taxon>
    </lineage>
</organism>
<evidence type="ECO:0000313" key="1">
    <source>
        <dbReference type="EMBL" id="QHI72690.1"/>
    </source>
</evidence>
<dbReference type="EMBL" id="CP047591">
    <property type="protein sequence ID" value="QHI72690.1"/>
    <property type="molecule type" value="Genomic_DNA"/>
</dbReference>
<reference evidence="1 2" key="1">
    <citation type="submission" date="2020-01" db="EMBL/GenBank/DDBJ databases">
        <title>Genomic analysis of Aminipila sp. CBA3637.</title>
        <authorList>
            <person name="Kim Y.B."/>
            <person name="Roh S.W."/>
        </authorList>
    </citation>
    <scope>NUCLEOTIDE SEQUENCE [LARGE SCALE GENOMIC DNA]</scope>
    <source>
        <strain evidence="1 2">CBA3637</strain>
    </source>
</reference>
<evidence type="ECO:0000313" key="2">
    <source>
        <dbReference type="Proteomes" id="UP000463883"/>
    </source>
</evidence>
<dbReference type="GO" id="GO:0042173">
    <property type="term" value="P:regulation of sporulation resulting in formation of a cellular spore"/>
    <property type="evidence" value="ECO:0007669"/>
    <property type="project" value="InterPro"/>
</dbReference>
<dbReference type="Gene3D" id="1.10.10.10">
    <property type="entry name" value="Winged helix-like DNA-binding domain superfamily/Winged helix DNA-binding domain"/>
    <property type="match status" value="1"/>
</dbReference>
<keyword evidence="1" id="KW-0648">Protein biosynthesis</keyword>
<gene>
    <name evidence="1" type="ORF">Ami3637_10035</name>
</gene>
<keyword evidence="1" id="KW-0396">Initiation factor</keyword>
<dbReference type="GO" id="GO:0005737">
    <property type="term" value="C:cytoplasm"/>
    <property type="evidence" value="ECO:0007669"/>
    <property type="project" value="InterPro"/>
</dbReference>
<dbReference type="GO" id="GO:0005509">
    <property type="term" value="F:calcium ion binding"/>
    <property type="evidence" value="ECO:0007669"/>
    <property type="project" value="InterPro"/>
</dbReference>